<dbReference type="RefSeq" id="WP_191703367.1">
    <property type="nucleotide sequence ID" value="NZ_JACSPW010000005.1"/>
</dbReference>
<comment type="caution">
    <text evidence="1">The sequence shown here is derived from an EMBL/GenBank/DDBJ whole genome shotgun (WGS) entry which is preliminary data.</text>
</comment>
<dbReference type="EMBL" id="JACSPW010000005">
    <property type="protein sequence ID" value="MBD8032777.1"/>
    <property type="molecule type" value="Genomic_DNA"/>
</dbReference>
<name>A0ABR8XLH0_9BACL</name>
<organism evidence="1 2">
    <name type="scientific">Solibacillus merdavium</name>
    <dbReference type="NCBI Taxonomy" id="2762218"/>
    <lineage>
        <taxon>Bacteria</taxon>
        <taxon>Bacillati</taxon>
        <taxon>Bacillota</taxon>
        <taxon>Bacilli</taxon>
        <taxon>Bacillales</taxon>
        <taxon>Caryophanaceae</taxon>
        <taxon>Solibacillus</taxon>
    </lineage>
</organism>
<gene>
    <name evidence="1" type="ORF">H9632_06835</name>
</gene>
<proteinExistence type="predicted"/>
<sequence>MYQIIYMKADYEPWWQFDGWEEHIVSVEKFETEQQFLIAFNQLLAQFREKYEFEAYKNDRFYAFWSEEECEFCEACDEDTQIYHGIIILTPEVIST</sequence>
<reference evidence="1 2" key="1">
    <citation type="submission" date="2020-08" db="EMBL/GenBank/DDBJ databases">
        <title>A Genomic Blueprint of the Chicken Gut Microbiome.</title>
        <authorList>
            <person name="Gilroy R."/>
            <person name="Ravi A."/>
            <person name="Getino M."/>
            <person name="Pursley I."/>
            <person name="Horton D.L."/>
            <person name="Alikhan N.-F."/>
            <person name="Baker D."/>
            <person name="Gharbi K."/>
            <person name="Hall N."/>
            <person name="Watson M."/>
            <person name="Adriaenssens E.M."/>
            <person name="Foster-Nyarko E."/>
            <person name="Jarju S."/>
            <person name="Secka A."/>
            <person name="Antonio M."/>
            <person name="Oren A."/>
            <person name="Chaudhuri R."/>
            <person name="La Ragione R.M."/>
            <person name="Hildebrand F."/>
            <person name="Pallen M.J."/>
        </authorList>
    </citation>
    <scope>NUCLEOTIDE SEQUENCE [LARGE SCALE GENOMIC DNA]</scope>
    <source>
        <strain evidence="1 2">Sa1YVA6</strain>
    </source>
</reference>
<dbReference type="InterPro" id="IPR010434">
    <property type="entry name" value="DUF1033"/>
</dbReference>
<dbReference type="Proteomes" id="UP000600565">
    <property type="component" value="Unassembled WGS sequence"/>
</dbReference>
<evidence type="ECO:0000313" key="2">
    <source>
        <dbReference type="Proteomes" id="UP000600565"/>
    </source>
</evidence>
<dbReference type="Pfam" id="PF06279">
    <property type="entry name" value="DUF1033"/>
    <property type="match status" value="1"/>
</dbReference>
<evidence type="ECO:0000313" key="1">
    <source>
        <dbReference type="EMBL" id="MBD8032777.1"/>
    </source>
</evidence>
<keyword evidence="2" id="KW-1185">Reference proteome</keyword>
<accession>A0ABR8XLH0</accession>
<protein>
    <submittedName>
        <fullName evidence="1">DUF1033 family protein</fullName>
    </submittedName>
</protein>